<dbReference type="GO" id="GO:0017000">
    <property type="term" value="P:antibiotic biosynthetic process"/>
    <property type="evidence" value="ECO:0007669"/>
    <property type="project" value="InterPro"/>
</dbReference>
<dbReference type="PANTHER" id="PTHR34218:SF4">
    <property type="entry name" value="ACYL-HOMOSERINE LACTONE ACYLASE QUIP"/>
    <property type="match status" value="1"/>
</dbReference>
<dbReference type="InterPro" id="IPR043147">
    <property type="entry name" value="Penicillin_amidase_A-knob"/>
</dbReference>
<protein>
    <recommendedName>
        <fullName evidence="4">Lysine N-acyltransferase MbtK</fullName>
    </recommendedName>
    <alternativeName>
        <fullName evidence="7">Mycobactin synthase protein K</fullName>
    </alternativeName>
</protein>
<comment type="similarity">
    <text evidence="3">Belongs to the peptidase S45 family.</text>
</comment>
<dbReference type="InterPro" id="IPR002692">
    <property type="entry name" value="S45"/>
</dbReference>
<dbReference type="PANTHER" id="PTHR34218">
    <property type="entry name" value="PEPTIDASE S45 PENICILLIN AMIDASE"/>
    <property type="match status" value="1"/>
</dbReference>
<gene>
    <name evidence="10" type="ORF">GA0070617_0701</name>
</gene>
<dbReference type="InterPro" id="IPR019432">
    <property type="entry name" value="Acyltransferase_MbtK/IucB-like"/>
</dbReference>
<sequence length="929" mass="99128">MSVTADHLPPDAPGVPHVLRDPHGIPQLRAADHLTLAYAQGRATALDRAWQLEVERHRAQGTSATFLGVTAVEWDTFARRARLADTARRCHANLDPETAAWVGAYVDGVNAGLTAGAQRAPEFAATGLRPGRWEPWVPLALWLSAHILFAGFPGKLWRTEVARHLGDAAIDLFAVDGPATAGSNGWLITGERTATGGPLIAGDPHRIAEDPNVYQQVRLTCPEYDVVGLAVPGVPGIAHFGHAGPVAWAITNAMADYQDLYAERLRRTPTGVQALGPDGWADATAHVETIEVADADPVQIEVLETERGPIIIGGLPDGPTGLPANADGPPAGSADGATGGGLDRASTGSEGADSGGLDGGAGDRPAAISLRYPPRVRGELGFAVLPALLRARTVADVDRALDGWAEPVNVVLAADTEGGLLHRVAGAVPVRHRDNGRRVVPAWEPGYAWQGWHAPMARAEVDGIAVMANQRGLATPYGVEFAPPYRADRIAELLDAGTDWTAERMAEIHTDTYLPSAQPLLTRLAGLDGLTPAAAALRDRLLAWDRRMTADSADAAAYATVRHAVVRHLAGQPPLAGLAGPLPYPEVFRPWLALTSRVGFALNPLLAGATLPELDRDAALRAGLEQAVADLEPGVVWGDRHRPAPWRVPAGPPEEFPGLAGDHDCVLSTSSVPGVTDLAFRVPVARYVWDLHDRAASRWVVPFGASGVPGDPHHRDQLPHWAAGDLLPVVTDWGRLGSTTDVPGFGQVTIRPVDPVADVELIHSWVGQERARFWGMRGLDRERVGEIYAYLDSLDTHHAYLLRLDGVPVALFQTYQPEHDPVGECYDVRPGDFGIHLMIGPPPPDGVQPGFTGTLLRVFLDFVLSTPGRTRLLAEPDARNDRAIARLVGAGFVPGPQIDLPEKRAQLLFLDPATRYPACPDPATAEENS</sequence>
<keyword evidence="6" id="KW-0865">Zymogen</keyword>
<accession>A0A1C6U1R4</accession>
<feature type="region of interest" description="Disordered" evidence="8">
    <location>
        <begin position="1"/>
        <end position="23"/>
    </location>
</feature>
<dbReference type="Proteomes" id="UP000198937">
    <property type="component" value="Unassembled WGS sequence"/>
</dbReference>
<dbReference type="SUPFAM" id="SSF56235">
    <property type="entry name" value="N-terminal nucleophile aminohydrolases (Ntn hydrolases)"/>
    <property type="match status" value="1"/>
</dbReference>
<comment type="pathway">
    <text evidence="2">Siderophore biosynthesis; mycobactin biosynthesis.</text>
</comment>
<dbReference type="AlphaFoldDB" id="A0A1C6U1R4"/>
<dbReference type="GO" id="GO:0016746">
    <property type="term" value="F:acyltransferase activity"/>
    <property type="evidence" value="ECO:0007669"/>
    <property type="project" value="InterPro"/>
</dbReference>
<proteinExistence type="inferred from homology"/>
<name>A0A1C6U1R4_9ACTN</name>
<dbReference type="Pfam" id="PF01804">
    <property type="entry name" value="Penicil_amidase"/>
    <property type="match status" value="1"/>
</dbReference>
<evidence type="ECO:0000256" key="5">
    <source>
        <dbReference type="ARBA" id="ARBA00022801"/>
    </source>
</evidence>
<evidence type="ECO:0000313" key="10">
    <source>
        <dbReference type="EMBL" id="SCL47838.1"/>
    </source>
</evidence>
<dbReference type="Gene3D" id="1.10.1400.10">
    <property type="match status" value="1"/>
</dbReference>
<evidence type="ECO:0000256" key="3">
    <source>
        <dbReference type="ARBA" id="ARBA00006586"/>
    </source>
</evidence>
<dbReference type="Gene3D" id="2.30.120.10">
    <property type="match status" value="1"/>
</dbReference>
<reference evidence="10 11" key="1">
    <citation type="submission" date="2016-06" db="EMBL/GenBank/DDBJ databases">
        <authorList>
            <person name="Kjaerup R.B."/>
            <person name="Dalgaard T.S."/>
            <person name="Juul-Madsen H.R."/>
        </authorList>
    </citation>
    <scope>NUCLEOTIDE SEQUENCE [LARGE SCALE GENOMIC DNA]</scope>
    <source>
        <strain evidence="10 11">DSM 45577</strain>
    </source>
</reference>
<dbReference type="GO" id="GO:0016811">
    <property type="term" value="F:hydrolase activity, acting on carbon-nitrogen (but not peptide) bonds, in linear amides"/>
    <property type="evidence" value="ECO:0007669"/>
    <property type="project" value="InterPro"/>
</dbReference>
<comment type="function">
    <text evidence="1">Acyltransferase required for the direct transfer of medium- to long-chain fatty acyl moieties from a carrier protein (MbtL) on to the epsilon-amino group of lysine residue in the mycobactin core.</text>
</comment>
<dbReference type="EMBL" id="FMIA01000002">
    <property type="protein sequence ID" value="SCL47838.1"/>
    <property type="molecule type" value="Genomic_DNA"/>
</dbReference>
<dbReference type="OrthoDB" id="9759796at2"/>
<feature type="domain" description="Acyltransferase MbtK/IucB-like conserved" evidence="9">
    <location>
        <begin position="751"/>
        <end position="799"/>
    </location>
</feature>
<evidence type="ECO:0000256" key="4">
    <source>
        <dbReference type="ARBA" id="ARBA00020586"/>
    </source>
</evidence>
<dbReference type="Pfam" id="PF13523">
    <property type="entry name" value="Acetyltransf_8"/>
    <property type="match status" value="1"/>
</dbReference>
<dbReference type="InterPro" id="IPR016181">
    <property type="entry name" value="Acyl_CoA_acyltransferase"/>
</dbReference>
<dbReference type="SMART" id="SM01006">
    <property type="entry name" value="AlcB"/>
    <property type="match status" value="1"/>
</dbReference>
<evidence type="ECO:0000256" key="6">
    <source>
        <dbReference type="ARBA" id="ARBA00023145"/>
    </source>
</evidence>
<dbReference type="InterPro" id="IPR029055">
    <property type="entry name" value="Ntn_hydrolases_N"/>
</dbReference>
<evidence type="ECO:0000256" key="1">
    <source>
        <dbReference type="ARBA" id="ARBA00003818"/>
    </source>
</evidence>
<feature type="compositionally biased region" description="Low complexity" evidence="8">
    <location>
        <begin position="315"/>
        <end position="336"/>
    </location>
</feature>
<evidence type="ECO:0000313" key="11">
    <source>
        <dbReference type="Proteomes" id="UP000198937"/>
    </source>
</evidence>
<feature type="region of interest" description="Disordered" evidence="8">
    <location>
        <begin position="315"/>
        <end position="361"/>
    </location>
</feature>
<evidence type="ECO:0000256" key="7">
    <source>
        <dbReference type="ARBA" id="ARBA00031122"/>
    </source>
</evidence>
<keyword evidence="11" id="KW-1185">Reference proteome</keyword>
<dbReference type="GO" id="GO:0019290">
    <property type="term" value="P:siderophore biosynthetic process"/>
    <property type="evidence" value="ECO:0007669"/>
    <property type="project" value="InterPro"/>
</dbReference>
<dbReference type="InterPro" id="IPR023343">
    <property type="entry name" value="Penicillin_amidase_dom1"/>
</dbReference>
<dbReference type="Gene3D" id="3.40.630.30">
    <property type="match status" value="1"/>
</dbReference>
<organism evidence="10 11">
    <name type="scientific">Micromonospora yangpuensis</name>
    <dbReference type="NCBI Taxonomy" id="683228"/>
    <lineage>
        <taxon>Bacteria</taxon>
        <taxon>Bacillati</taxon>
        <taxon>Actinomycetota</taxon>
        <taxon>Actinomycetes</taxon>
        <taxon>Micromonosporales</taxon>
        <taxon>Micromonosporaceae</taxon>
        <taxon>Micromonospora</taxon>
    </lineage>
</organism>
<evidence type="ECO:0000256" key="8">
    <source>
        <dbReference type="SAM" id="MobiDB-lite"/>
    </source>
</evidence>
<dbReference type="Gene3D" id="1.10.439.10">
    <property type="entry name" value="Penicillin Amidohydrolase, domain 1"/>
    <property type="match status" value="1"/>
</dbReference>
<dbReference type="STRING" id="683228.GA0070617_0701"/>
<dbReference type="UniPathway" id="UPA00011"/>
<dbReference type="SUPFAM" id="SSF55729">
    <property type="entry name" value="Acyl-CoA N-acyltransferases (Nat)"/>
    <property type="match status" value="1"/>
</dbReference>
<dbReference type="Gene3D" id="3.60.20.10">
    <property type="entry name" value="Glutamine Phosphoribosylpyrophosphate, subunit 1, domain 1"/>
    <property type="match status" value="1"/>
</dbReference>
<dbReference type="InterPro" id="IPR043146">
    <property type="entry name" value="Penicillin_amidase_N_B-knob"/>
</dbReference>
<evidence type="ECO:0000256" key="2">
    <source>
        <dbReference type="ARBA" id="ARBA00005102"/>
    </source>
</evidence>
<evidence type="ECO:0000259" key="9">
    <source>
        <dbReference type="SMART" id="SM01006"/>
    </source>
</evidence>
<keyword evidence="5" id="KW-0378">Hydrolase</keyword>